<dbReference type="EMBL" id="QWGR01000195">
    <property type="protein sequence ID" value="RIJ44008.1"/>
    <property type="molecule type" value="Genomic_DNA"/>
</dbReference>
<accession>A0A399SLA6</accession>
<feature type="compositionally biased region" description="Basic and acidic residues" evidence="1">
    <location>
        <begin position="49"/>
        <end position="58"/>
    </location>
</feature>
<proteinExistence type="predicted"/>
<dbReference type="Proteomes" id="UP000265926">
    <property type="component" value="Unassembled WGS sequence"/>
</dbReference>
<reference evidence="2 3" key="1">
    <citation type="submission" date="2018-08" db="EMBL/GenBank/DDBJ databases">
        <title>Pallidiluteibacterium maritimus gen. nov., sp. nov., isolated from coastal sediment.</title>
        <authorList>
            <person name="Zhou L.Y."/>
        </authorList>
    </citation>
    <scope>NUCLEOTIDE SEQUENCE [LARGE SCALE GENOMIC DNA]</scope>
    <source>
        <strain evidence="2 3">XSD2</strain>
    </source>
</reference>
<feature type="non-terminal residue" evidence="2">
    <location>
        <position position="74"/>
    </location>
</feature>
<name>A0A399SLA6_9BACT</name>
<protein>
    <submittedName>
        <fullName evidence="2">Pseudouridine synthase</fullName>
    </submittedName>
</protein>
<comment type="caution">
    <text evidence="2">The sequence shown here is derived from an EMBL/GenBank/DDBJ whole genome shotgun (WGS) entry which is preliminary data.</text>
</comment>
<evidence type="ECO:0000313" key="3">
    <source>
        <dbReference type="Proteomes" id="UP000265926"/>
    </source>
</evidence>
<sequence length="74" mass="7853">MLPQRAPTPAAGGQGQRPRRPDGRGRRLPAGAGERPGRHGRSLPGRPGPPDRRGDDRPAAGPLRRAGSRRRPGL</sequence>
<evidence type="ECO:0000256" key="1">
    <source>
        <dbReference type="SAM" id="MobiDB-lite"/>
    </source>
</evidence>
<feature type="region of interest" description="Disordered" evidence="1">
    <location>
        <begin position="1"/>
        <end position="74"/>
    </location>
</feature>
<keyword evidence="3" id="KW-1185">Reference proteome</keyword>
<dbReference type="AlphaFoldDB" id="A0A399SLA6"/>
<evidence type="ECO:0000313" key="2">
    <source>
        <dbReference type="EMBL" id="RIJ44008.1"/>
    </source>
</evidence>
<organism evidence="2 3">
    <name type="scientific">Maribellus luteus</name>
    <dbReference type="NCBI Taxonomy" id="2305463"/>
    <lineage>
        <taxon>Bacteria</taxon>
        <taxon>Pseudomonadati</taxon>
        <taxon>Bacteroidota</taxon>
        <taxon>Bacteroidia</taxon>
        <taxon>Marinilabiliales</taxon>
        <taxon>Prolixibacteraceae</taxon>
        <taxon>Maribellus</taxon>
    </lineage>
</organism>
<gene>
    <name evidence="2" type="ORF">D1614_24600</name>
</gene>